<dbReference type="Pfam" id="PF14305">
    <property type="entry name" value="ATPgrasp_TupA"/>
    <property type="match status" value="1"/>
</dbReference>
<dbReference type="Proteomes" id="UP001279681">
    <property type="component" value="Unassembled WGS sequence"/>
</dbReference>
<comment type="caution">
    <text evidence="1">The sequence shown here is derived from an EMBL/GenBank/DDBJ whole genome shotgun (WGS) entry which is preliminary data.</text>
</comment>
<dbReference type="RefSeq" id="WP_320313351.1">
    <property type="nucleotide sequence ID" value="NZ_JAVIKH010000005.1"/>
</dbReference>
<dbReference type="EMBL" id="JAVIKH010000005">
    <property type="protein sequence ID" value="MDX8335947.1"/>
    <property type="molecule type" value="Genomic_DNA"/>
</dbReference>
<evidence type="ECO:0000313" key="2">
    <source>
        <dbReference type="Proteomes" id="UP001279681"/>
    </source>
</evidence>
<accession>A0ABU4WAA4</accession>
<name>A0ABU4WAA4_9FUSO</name>
<proteinExistence type="predicted"/>
<sequence length="295" mass="35070">MIKRIVCKLQNLYISKFFTEENIINYKYKKVYGVLPNLKNPVKFSEKIQCLKLGKFNELLHICSDKFLVKEYAKEKIGKEFIIPHYQVVNKWEEINFKTLPDKFVIKTNHDSGTVFIINNKNIEEKKLAIVKRKINKALKRDFGKISGEKFYSKIPRKIIVEKLLETPNGKVPPDFKFHMFKKLNNDFKIIIQVDLDRFENHKRGFFTENWKQLPYITSSHHKIIDFEYPKPKSIDKMIILAKKLSEDFDYVRVDFYDTGSEIYLGELTFAHGSGFEKFTLEEGDIEFGKYWECF</sequence>
<reference evidence="2" key="1">
    <citation type="submission" date="2023-07" db="EMBL/GenBank/DDBJ databases">
        <authorList>
            <person name="Colorado M.A."/>
            <person name="Villamil L.M."/>
            <person name="Melo J.F."/>
            <person name="Rodriguez J.A."/>
            <person name="Ruiz R.Y."/>
        </authorList>
    </citation>
    <scope>NUCLEOTIDE SEQUENCE [LARGE SCALE GENOMIC DNA]</scope>
    <source>
        <strain evidence="2">C33</strain>
    </source>
</reference>
<keyword evidence="2" id="KW-1185">Reference proteome</keyword>
<gene>
    <name evidence="1" type="ORF">RFV38_05465</name>
</gene>
<organism evidence="1 2">
    <name type="scientific">Candidatus Cetobacterium colombiensis</name>
    <dbReference type="NCBI Taxonomy" id="3073100"/>
    <lineage>
        <taxon>Bacteria</taxon>
        <taxon>Fusobacteriati</taxon>
        <taxon>Fusobacteriota</taxon>
        <taxon>Fusobacteriia</taxon>
        <taxon>Fusobacteriales</taxon>
        <taxon>Fusobacteriaceae</taxon>
        <taxon>Cetobacterium</taxon>
    </lineage>
</organism>
<dbReference type="InterPro" id="IPR029465">
    <property type="entry name" value="ATPgrasp_TupA"/>
</dbReference>
<protein>
    <submittedName>
        <fullName evidence="1">ATP-grasp fold amidoligase family protein</fullName>
    </submittedName>
</protein>
<evidence type="ECO:0000313" key="1">
    <source>
        <dbReference type="EMBL" id="MDX8335947.1"/>
    </source>
</evidence>